<dbReference type="SUPFAM" id="SSF55347">
    <property type="entry name" value="Glyceraldehyde-3-phosphate dehydrogenase-like, C-terminal domain"/>
    <property type="match status" value="1"/>
</dbReference>
<feature type="binding site" evidence="9">
    <location>
        <position position="202"/>
    </location>
    <ligand>
        <name>1-deoxy-D-xylulose 5-phosphate</name>
        <dbReference type="ChEBI" id="CHEBI:57792"/>
    </ligand>
</feature>
<proteinExistence type="inferred from homology"/>
<keyword evidence="5 9" id="KW-0560">Oxidoreductase</keyword>
<feature type="binding site" evidence="9">
    <location>
        <position position="166"/>
    </location>
    <ligand>
        <name>1-deoxy-D-xylulose 5-phosphate</name>
        <dbReference type="ChEBI" id="CHEBI:57792"/>
    </ligand>
</feature>
<dbReference type="PANTHER" id="PTHR30525:SF0">
    <property type="entry name" value="1-DEOXY-D-XYLULOSE 5-PHOSPHATE REDUCTOISOMERASE, CHLOROPLASTIC"/>
    <property type="match status" value="1"/>
</dbReference>
<dbReference type="Proteomes" id="UP000823913">
    <property type="component" value="Unassembled WGS sequence"/>
</dbReference>
<dbReference type="InterPro" id="IPR026877">
    <property type="entry name" value="DXPR_C"/>
</dbReference>
<feature type="binding site" evidence="9">
    <location>
        <position position="195"/>
    </location>
    <ligand>
        <name>NADPH</name>
        <dbReference type="ChEBI" id="CHEBI:57783"/>
    </ligand>
</feature>
<keyword evidence="6 9" id="KW-0464">Manganese</keyword>
<dbReference type="PIRSF" id="PIRSF006205">
    <property type="entry name" value="Dxp_reductismrs"/>
    <property type="match status" value="1"/>
</dbReference>
<evidence type="ECO:0000256" key="5">
    <source>
        <dbReference type="ARBA" id="ARBA00023002"/>
    </source>
</evidence>
<evidence type="ECO:0000256" key="3">
    <source>
        <dbReference type="ARBA" id="ARBA00022723"/>
    </source>
</evidence>
<comment type="caution">
    <text evidence="9">Lacks conserved residue(s) required for the propagation of feature annotation.</text>
</comment>
<dbReference type="Gene3D" id="3.40.50.720">
    <property type="entry name" value="NAD(P)-binding Rossmann-like Domain"/>
    <property type="match status" value="1"/>
</dbReference>
<comment type="catalytic activity">
    <reaction evidence="8">
        <text>2-C-methyl-D-erythritol 4-phosphate + NADP(+) = 1-deoxy-D-xylulose 5-phosphate + NADPH + H(+)</text>
        <dbReference type="Rhea" id="RHEA:13717"/>
        <dbReference type="ChEBI" id="CHEBI:15378"/>
        <dbReference type="ChEBI" id="CHEBI:57783"/>
        <dbReference type="ChEBI" id="CHEBI:57792"/>
        <dbReference type="ChEBI" id="CHEBI:58262"/>
        <dbReference type="ChEBI" id="CHEBI:58349"/>
        <dbReference type="EC" id="1.1.1.267"/>
    </reaction>
    <physiologicalReaction direction="right-to-left" evidence="8">
        <dbReference type="Rhea" id="RHEA:13719"/>
    </physiologicalReaction>
</comment>
<dbReference type="EMBL" id="DVHK01000055">
    <property type="protein sequence ID" value="HIR66855.1"/>
    <property type="molecule type" value="Genomic_DNA"/>
</dbReference>
<evidence type="ECO:0000256" key="6">
    <source>
        <dbReference type="ARBA" id="ARBA00023211"/>
    </source>
</evidence>
<dbReference type="GO" id="GO:0030145">
    <property type="term" value="F:manganese ion binding"/>
    <property type="evidence" value="ECO:0007669"/>
    <property type="project" value="TreeGrafter"/>
</dbReference>
<feature type="binding site" evidence="9">
    <location>
        <position position="142"/>
    </location>
    <ligand>
        <name>Mn(2+)</name>
        <dbReference type="ChEBI" id="CHEBI:29035"/>
    </ligand>
</feature>
<comment type="caution">
    <text evidence="13">The sequence shown here is derived from an EMBL/GenBank/DDBJ whole genome shotgun (WGS) entry which is preliminary data.</text>
</comment>
<keyword evidence="4 9" id="KW-0521">NADP</keyword>
<feature type="binding site" evidence="9">
    <location>
        <position position="142"/>
    </location>
    <ligand>
        <name>1-deoxy-D-xylulose 5-phosphate</name>
        <dbReference type="ChEBI" id="CHEBI:57792"/>
    </ligand>
</feature>
<feature type="binding site" evidence="9">
    <location>
        <position position="207"/>
    </location>
    <ligand>
        <name>1-deoxy-D-xylulose 5-phosphate</name>
        <dbReference type="ChEBI" id="CHEBI:57792"/>
    </ligand>
</feature>
<feature type="binding site" evidence="9">
    <location>
        <position position="211"/>
    </location>
    <ligand>
        <name>1-deoxy-D-xylulose 5-phosphate</name>
        <dbReference type="ChEBI" id="CHEBI:57792"/>
    </ligand>
</feature>
<dbReference type="GO" id="GO:0070402">
    <property type="term" value="F:NADPH binding"/>
    <property type="evidence" value="ECO:0007669"/>
    <property type="project" value="InterPro"/>
</dbReference>
<evidence type="ECO:0000256" key="2">
    <source>
        <dbReference type="ARBA" id="ARBA00006825"/>
    </source>
</evidence>
<accession>A0A9D1E5W2</accession>
<feature type="binding site" evidence="9">
    <location>
        <position position="10"/>
    </location>
    <ligand>
        <name>NADPH</name>
        <dbReference type="ChEBI" id="CHEBI:57783"/>
    </ligand>
</feature>
<name>A0A9D1E5W2_9FIRM</name>
<evidence type="ECO:0000259" key="10">
    <source>
        <dbReference type="Pfam" id="PF02670"/>
    </source>
</evidence>
<comment type="pathway">
    <text evidence="1 9">Isoprenoid biosynthesis; isopentenyl diphosphate biosynthesis via DXP pathway; isopentenyl diphosphate from 1-deoxy-D-xylulose 5-phosphate: step 1/6.</text>
</comment>
<dbReference type="Pfam" id="PF08436">
    <property type="entry name" value="DXP_redisom_C"/>
    <property type="match status" value="1"/>
</dbReference>
<feature type="binding site" evidence="9">
    <location>
        <position position="140"/>
    </location>
    <ligand>
        <name>Mn(2+)</name>
        <dbReference type="ChEBI" id="CHEBI:29035"/>
    </ligand>
</feature>
<dbReference type="Pfam" id="PF13288">
    <property type="entry name" value="DXPR_C"/>
    <property type="match status" value="1"/>
</dbReference>
<feature type="binding site" evidence="9">
    <location>
        <position position="211"/>
    </location>
    <ligand>
        <name>Mn(2+)</name>
        <dbReference type="ChEBI" id="CHEBI:29035"/>
    </ligand>
</feature>
<feature type="binding site" evidence="9">
    <location>
        <position position="189"/>
    </location>
    <ligand>
        <name>1-deoxy-D-xylulose 5-phosphate</name>
        <dbReference type="ChEBI" id="CHEBI:57792"/>
    </ligand>
</feature>
<dbReference type="HAMAP" id="MF_00183">
    <property type="entry name" value="DXP_reductoisom"/>
    <property type="match status" value="1"/>
</dbReference>
<dbReference type="Pfam" id="PF02670">
    <property type="entry name" value="DXP_reductoisom"/>
    <property type="match status" value="1"/>
</dbReference>
<dbReference type="InterPro" id="IPR003821">
    <property type="entry name" value="DXP_reductoisomerase"/>
</dbReference>
<feature type="binding site" evidence="9">
    <location>
        <position position="208"/>
    </location>
    <ligand>
        <name>1-deoxy-D-xylulose 5-phosphate</name>
        <dbReference type="ChEBI" id="CHEBI:57792"/>
    </ligand>
</feature>
<feature type="domain" description="1-deoxy-D-xylulose 5-phosphate reductoisomerase C-terminal" evidence="11">
    <location>
        <begin position="136"/>
        <end position="219"/>
    </location>
</feature>
<evidence type="ECO:0000256" key="7">
    <source>
        <dbReference type="ARBA" id="ARBA00023229"/>
    </source>
</evidence>
<dbReference type="InterPro" id="IPR036291">
    <property type="entry name" value="NAD(P)-bd_dom_sf"/>
</dbReference>
<feature type="binding site" evidence="9">
    <location>
        <position position="13"/>
    </location>
    <ligand>
        <name>NADPH</name>
        <dbReference type="ChEBI" id="CHEBI:57783"/>
    </ligand>
</feature>
<feature type="binding site" evidence="9">
    <location>
        <position position="119"/>
    </location>
    <ligand>
        <name>1-deoxy-D-xylulose 5-phosphate</name>
        <dbReference type="ChEBI" id="CHEBI:57792"/>
    </ligand>
</feature>
<dbReference type="SUPFAM" id="SSF69055">
    <property type="entry name" value="1-deoxy-D-xylulose-5-phosphate reductoisomerase, C-terminal domain"/>
    <property type="match status" value="1"/>
</dbReference>
<dbReference type="GO" id="GO:0051484">
    <property type="term" value="P:isopentenyl diphosphate biosynthetic process, methylerythritol 4-phosphate pathway involved in terpenoid biosynthetic process"/>
    <property type="evidence" value="ECO:0007669"/>
    <property type="project" value="TreeGrafter"/>
</dbReference>
<gene>
    <name evidence="9" type="primary">dxr</name>
    <name evidence="13" type="ORF">IAB94_02260</name>
</gene>
<keyword evidence="7 9" id="KW-0414">Isoprene biosynthesis</keyword>
<comment type="cofactor">
    <cofactor evidence="9">
        <name>Mg(2+)</name>
        <dbReference type="ChEBI" id="CHEBI:18420"/>
    </cofactor>
    <cofactor evidence="9">
        <name>Mn(2+)</name>
        <dbReference type="ChEBI" id="CHEBI:29035"/>
    </cofactor>
</comment>
<dbReference type="InterPro" id="IPR013512">
    <property type="entry name" value="DXP_reductoisomerase_N"/>
</dbReference>
<dbReference type="AlphaFoldDB" id="A0A9D1E5W2"/>
<feature type="binding site" evidence="9">
    <location>
        <position position="11"/>
    </location>
    <ligand>
        <name>NADPH</name>
        <dbReference type="ChEBI" id="CHEBI:57783"/>
    </ligand>
</feature>
<dbReference type="GO" id="GO:0030604">
    <property type="term" value="F:1-deoxy-D-xylulose-5-phosphate reductoisomerase activity"/>
    <property type="evidence" value="ECO:0007669"/>
    <property type="project" value="UniProtKB-UniRule"/>
</dbReference>
<comment type="similarity">
    <text evidence="2 9">Belongs to the DXR family.</text>
</comment>
<keyword evidence="9" id="KW-0460">Magnesium</keyword>
<dbReference type="EC" id="1.1.1.267" evidence="9"/>
<evidence type="ECO:0000256" key="9">
    <source>
        <dbReference type="HAMAP-Rule" id="MF_00183"/>
    </source>
</evidence>
<evidence type="ECO:0000256" key="8">
    <source>
        <dbReference type="ARBA" id="ARBA00048543"/>
    </source>
</evidence>
<dbReference type="NCBIfam" id="TIGR00243">
    <property type="entry name" value="Dxr"/>
    <property type="match status" value="1"/>
</dbReference>
<dbReference type="InterPro" id="IPR013644">
    <property type="entry name" value="DXP_reductoisomerase_C"/>
</dbReference>
<sequence length="380" mass="40644">MKNIALVGCTGSIGSQTLSVVRRYSDMFKITCLVAGSSAERLSALAREFAPKTAALASGAPAHIDEVGGTKFYFGEEGALRAVEDSGADIVLVACGGFAGLKYSLLALKMGARLALANKETLVCGGDIIAPIGGEIVPVDSEHSAIWQCLNFERRAPFKNLILTASGGSFRDKNFDELKGVTPAQALNHPTWSMGAKITIDSATLLNKGYEVIEAHHLYGADYASIKTVIQPQSIIHSMVEFEDGAILAQLSNPTMELPIQLALTYPQRLDCGLKKLDWGRAFSLEFIPLERKKYPMYDLALSCGQAGGILPAVLNAASEVAVGAFLVGRIGYCDIWRVSDAVVQGVSNCPAQSYEQLAEADRSARAAADIYIKKRYNGT</sequence>
<dbReference type="InterPro" id="IPR036169">
    <property type="entry name" value="DXPR_C_sf"/>
</dbReference>
<evidence type="ECO:0000313" key="13">
    <source>
        <dbReference type="EMBL" id="HIR66855.1"/>
    </source>
</evidence>
<evidence type="ECO:0000259" key="12">
    <source>
        <dbReference type="Pfam" id="PF13288"/>
    </source>
</evidence>
<feature type="binding site" evidence="9">
    <location>
        <position position="118"/>
    </location>
    <ligand>
        <name>NADPH</name>
        <dbReference type="ChEBI" id="CHEBI:57783"/>
    </ligand>
</feature>
<dbReference type="SUPFAM" id="SSF51735">
    <property type="entry name" value="NAD(P)-binding Rossmann-fold domains"/>
    <property type="match status" value="1"/>
</dbReference>
<evidence type="ECO:0000256" key="1">
    <source>
        <dbReference type="ARBA" id="ARBA00005094"/>
    </source>
</evidence>
<comment type="function">
    <text evidence="9">Catalyzes the NADPH-dependent rearrangement and reduction of 1-deoxy-D-xylulose-5-phosphate (DXP) to 2-C-methyl-D-erythritol 4-phosphate (MEP).</text>
</comment>
<feature type="domain" description="1-deoxy-D-xylulose 5-phosphate reductoisomerase N-terminal" evidence="10">
    <location>
        <begin position="4"/>
        <end position="126"/>
    </location>
</feature>
<keyword evidence="3 9" id="KW-0479">Metal-binding</keyword>
<reference evidence="13" key="2">
    <citation type="journal article" date="2021" name="PeerJ">
        <title>Extensive microbial diversity within the chicken gut microbiome revealed by metagenomics and culture.</title>
        <authorList>
            <person name="Gilroy R."/>
            <person name="Ravi A."/>
            <person name="Getino M."/>
            <person name="Pursley I."/>
            <person name="Horton D.L."/>
            <person name="Alikhan N.F."/>
            <person name="Baker D."/>
            <person name="Gharbi K."/>
            <person name="Hall N."/>
            <person name="Watson M."/>
            <person name="Adriaenssens E.M."/>
            <person name="Foster-Nyarko E."/>
            <person name="Jarju S."/>
            <person name="Secka A."/>
            <person name="Antonio M."/>
            <person name="Oren A."/>
            <person name="Chaudhuri R.R."/>
            <person name="La Ragione R."/>
            <person name="Hildebrand F."/>
            <person name="Pallen M.J."/>
        </authorList>
    </citation>
    <scope>NUCLEOTIDE SEQUENCE</scope>
    <source>
        <strain evidence="13">ChiW16-3235</strain>
    </source>
</reference>
<feature type="domain" description="DXP reductoisomerase C-terminal" evidence="12">
    <location>
        <begin position="251"/>
        <end position="367"/>
    </location>
</feature>
<feature type="binding site" evidence="9">
    <location>
        <position position="120"/>
    </location>
    <ligand>
        <name>NADPH</name>
        <dbReference type="ChEBI" id="CHEBI:57783"/>
    </ligand>
</feature>
<dbReference type="Gene3D" id="1.10.1740.10">
    <property type="match status" value="1"/>
</dbReference>
<evidence type="ECO:0000313" key="14">
    <source>
        <dbReference type="Proteomes" id="UP000823913"/>
    </source>
</evidence>
<feature type="binding site" evidence="9">
    <location>
        <position position="12"/>
    </location>
    <ligand>
        <name>NADPH</name>
        <dbReference type="ChEBI" id="CHEBI:57783"/>
    </ligand>
</feature>
<evidence type="ECO:0000259" key="11">
    <source>
        <dbReference type="Pfam" id="PF08436"/>
    </source>
</evidence>
<feature type="binding site" evidence="9">
    <location>
        <position position="36"/>
    </location>
    <ligand>
        <name>NADPH</name>
        <dbReference type="ChEBI" id="CHEBI:57783"/>
    </ligand>
</feature>
<protein>
    <recommendedName>
        <fullName evidence="9">1-deoxy-D-xylulose 5-phosphate reductoisomerase</fullName>
        <shortName evidence="9">DXP reductoisomerase</shortName>
        <ecNumber evidence="9">1.1.1.267</ecNumber>
    </recommendedName>
    <alternativeName>
        <fullName evidence="9">1-deoxyxylulose-5-phosphate reductoisomerase</fullName>
    </alternativeName>
    <alternativeName>
        <fullName evidence="9">2-C-methyl-D-erythritol 4-phosphate synthase</fullName>
    </alternativeName>
</protein>
<reference evidence="13" key="1">
    <citation type="submission" date="2020-10" db="EMBL/GenBank/DDBJ databases">
        <authorList>
            <person name="Gilroy R."/>
        </authorList>
    </citation>
    <scope>NUCLEOTIDE SEQUENCE</scope>
    <source>
        <strain evidence="13">ChiW16-3235</strain>
    </source>
</reference>
<feature type="binding site" evidence="9">
    <location>
        <position position="141"/>
    </location>
    <ligand>
        <name>1-deoxy-D-xylulose 5-phosphate</name>
        <dbReference type="ChEBI" id="CHEBI:57792"/>
    </ligand>
</feature>
<organism evidence="13 14">
    <name type="scientific">Candidatus Coproplasma avicola</name>
    <dbReference type="NCBI Taxonomy" id="2840744"/>
    <lineage>
        <taxon>Bacteria</taxon>
        <taxon>Bacillati</taxon>
        <taxon>Bacillota</taxon>
        <taxon>Clostridia</taxon>
        <taxon>Eubacteriales</taxon>
        <taxon>Candidatus Coproplasma</taxon>
    </lineage>
</organism>
<evidence type="ECO:0000256" key="4">
    <source>
        <dbReference type="ARBA" id="ARBA00022857"/>
    </source>
</evidence>
<dbReference type="PANTHER" id="PTHR30525">
    <property type="entry name" value="1-DEOXY-D-XYLULOSE 5-PHOSPHATE REDUCTOISOMERASE"/>
    <property type="match status" value="1"/>
</dbReference>